<evidence type="ECO:0000313" key="2">
    <source>
        <dbReference type="Proteomes" id="UP000192247"/>
    </source>
</evidence>
<keyword evidence="2" id="KW-1185">Reference proteome</keyword>
<reference evidence="1 2" key="1">
    <citation type="journal article" date="2017" name="Gigascience">
        <title>Draft genome of the honey bee ectoparasitic mite, Tropilaelaps mercedesae, is shaped by the parasitic life history.</title>
        <authorList>
            <person name="Dong X."/>
            <person name="Armstrong S.D."/>
            <person name="Xia D."/>
            <person name="Makepeace B.L."/>
            <person name="Darby A.C."/>
            <person name="Kadowaki T."/>
        </authorList>
    </citation>
    <scope>NUCLEOTIDE SEQUENCE [LARGE SCALE GENOMIC DNA]</scope>
    <source>
        <strain evidence="1">Wuxi-XJTLU</strain>
    </source>
</reference>
<name>A0A1V9X3M4_9ACAR</name>
<accession>A0A1V9X3M4</accession>
<feature type="non-terminal residue" evidence="1">
    <location>
        <position position="1"/>
    </location>
</feature>
<evidence type="ECO:0000313" key="1">
    <source>
        <dbReference type="EMBL" id="OQR68230.1"/>
    </source>
</evidence>
<dbReference type="AlphaFoldDB" id="A0A1V9X3M4"/>
<comment type="caution">
    <text evidence="1">The sequence shown here is derived from an EMBL/GenBank/DDBJ whole genome shotgun (WGS) entry which is preliminary data.</text>
</comment>
<organism evidence="1 2">
    <name type="scientific">Tropilaelaps mercedesae</name>
    <dbReference type="NCBI Taxonomy" id="418985"/>
    <lineage>
        <taxon>Eukaryota</taxon>
        <taxon>Metazoa</taxon>
        <taxon>Ecdysozoa</taxon>
        <taxon>Arthropoda</taxon>
        <taxon>Chelicerata</taxon>
        <taxon>Arachnida</taxon>
        <taxon>Acari</taxon>
        <taxon>Parasitiformes</taxon>
        <taxon>Mesostigmata</taxon>
        <taxon>Gamasina</taxon>
        <taxon>Dermanyssoidea</taxon>
        <taxon>Laelapidae</taxon>
        <taxon>Tropilaelaps</taxon>
    </lineage>
</organism>
<protein>
    <submittedName>
        <fullName evidence="1">Uncharacterized protein</fullName>
    </submittedName>
</protein>
<gene>
    <name evidence="1" type="ORF">BIW11_13041</name>
</gene>
<dbReference type="InParanoid" id="A0A1V9X3M4"/>
<dbReference type="Proteomes" id="UP000192247">
    <property type="component" value="Unassembled WGS sequence"/>
</dbReference>
<sequence length="63" mass="7343">FVCYLLTRVNLCYIRVERTQAETVHYCRNKTANRNRHLPTNQPSFPFPILLLLVGVLPLLCRG</sequence>
<dbReference type="EMBL" id="MNPL01025612">
    <property type="protein sequence ID" value="OQR68230.1"/>
    <property type="molecule type" value="Genomic_DNA"/>
</dbReference>
<proteinExistence type="predicted"/>